<dbReference type="GO" id="GO:0015990">
    <property type="term" value="P:electron transport coupled proton transport"/>
    <property type="evidence" value="ECO:0007669"/>
    <property type="project" value="TreeGrafter"/>
</dbReference>
<dbReference type="PANTHER" id="PTHR10422:SF18">
    <property type="entry name" value="CYTOCHROME C OXIDASE SUBUNIT 1"/>
    <property type="match status" value="1"/>
</dbReference>
<evidence type="ECO:0000256" key="6">
    <source>
        <dbReference type="ARBA" id="ARBA00023136"/>
    </source>
</evidence>
<keyword evidence="8" id="KW-0408">Iron</keyword>
<feature type="non-terminal residue" evidence="11">
    <location>
        <position position="1"/>
    </location>
</feature>
<dbReference type="InterPro" id="IPR000883">
    <property type="entry name" value="Cyt_C_Oxase_1"/>
</dbReference>
<dbReference type="Gene3D" id="1.10.287.70">
    <property type="match status" value="1"/>
</dbReference>
<dbReference type="Pfam" id="PF00115">
    <property type="entry name" value="COX1"/>
    <property type="match status" value="1"/>
</dbReference>
<keyword evidence="8" id="KW-0479">Metal-binding</keyword>
<comment type="similarity">
    <text evidence="8">Belongs to the heme-copper respiratory oxidase family.</text>
</comment>
<keyword evidence="5 9" id="KW-1133">Transmembrane helix</keyword>
<evidence type="ECO:0000256" key="4">
    <source>
        <dbReference type="ARBA" id="ARBA00022982"/>
    </source>
</evidence>
<feature type="transmembrane region" description="Helical" evidence="9">
    <location>
        <begin position="122"/>
        <end position="142"/>
    </location>
</feature>
<feature type="domain" description="Cytochrome oxidase subunit I profile" evidence="10">
    <location>
        <begin position="1"/>
        <end position="300"/>
    </location>
</feature>
<dbReference type="Proteomes" id="UP000050509">
    <property type="component" value="Unassembled WGS sequence"/>
</dbReference>
<gene>
    <name evidence="11" type="ORF">SE17_14415</name>
</gene>
<proteinExistence type="inferred from homology"/>
<comment type="function">
    <text evidence="7">Cytochrome c oxidase is the component of the respiratory chain that catalyzes the reduction of oxygen to water. Subunits 1-3 form the functional core of the enzyme complex. CO I is the catalytic subunit of the enzyme. Electrons originating in cytochrome c are transferred via the copper A center of subunit 2 and heme A of subunit 1 to the bimetallic center formed by heme A3 and copper B.</text>
</comment>
<feature type="transmembrane region" description="Helical" evidence="9">
    <location>
        <begin position="194"/>
        <end position="216"/>
    </location>
</feature>
<keyword evidence="3 8" id="KW-0812">Transmembrane</keyword>
<dbReference type="InterPro" id="IPR023615">
    <property type="entry name" value="Cyt_c_Oxase_su1_BS"/>
</dbReference>
<dbReference type="PROSITE" id="PS00077">
    <property type="entry name" value="COX1_CUB"/>
    <property type="match status" value="1"/>
</dbReference>
<dbReference type="GO" id="GO:0016020">
    <property type="term" value="C:membrane"/>
    <property type="evidence" value="ECO:0007669"/>
    <property type="project" value="UniProtKB-SubCell"/>
</dbReference>
<dbReference type="InterPro" id="IPR036927">
    <property type="entry name" value="Cyt_c_oxase-like_su1_sf"/>
</dbReference>
<reference evidence="11 12" key="1">
    <citation type="submission" date="2015-09" db="EMBL/GenBank/DDBJ databases">
        <title>Draft genome sequence of Kouleothrix aurantiaca JCM 19913.</title>
        <authorList>
            <person name="Hemp J."/>
        </authorList>
    </citation>
    <scope>NUCLEOTIDE SEQUENCE [LARGE SCALE GENOMIC DNA]</scope>
    <source>
        <strain evidence="11 12">COM-B</strain>
    </source>
</reference>
<dbReference type="GO" id="GO:0004129">
    <property type="term" value="F:cytochrome-c oxidase activity"/>
    <property type="evidence" value="ECO:0007669"/>
    <property type="project" value="InterPro"/>
</dbReference>
<dbReference type="PROSITE" id="PS50855">
    <property type="entry name" value="COX1"/>
    <property type="match status" value="1"/>
</dbReference>
<feature type="transmembrane region" description="Helical" evidence="9">
    <location>
        <begin position="236"/>
        <end position="257"/>
    </location>
</feature>
<keyword evidence="8" id="KW-0813">Transport</keyword>
<dbReference type="InterPro" id="IPR023616">
    <property type="entry name" value="Cyt_c_oxase-like_su1_dom"/>
</dbReference>
<dbReference type="PATRIC" id="fig|186479.3.peg.8580"/>
<evidence type="ECO:0000259" key="10">
    <source>
        <dbReference type="PROSITE" id="PS50855"/>
    </source>
</evidence>
<keyword evidence="2 8" id="KW-0679">Respiratory chain</keyword>
<evidence type="ECO:0000256" key="1">
    <source>
        <dbReference type="ARBA" id="ARBA00004141"/>
    </source>
</evidence>
<comment type="subcellular location">
    <subcellularLocation>
        <location evidence="1">Membrane</location>
        <topology evidence="1">Multi-pass membrane protein</topology>
    </subcellularLocation>
</comment>
<evidence type="ECO:0000256" key="5">
    <source>
        <dbReference type="ARBA" id="ARBA00022989"/>
    </source>
</evidence>
<dbReference type="EMBL" id="LJCR01000486">
    <property type="protein sequence ID" value="KPV52620.1"/>
    <property type="molecule type" value="Genomic_DNA"/>
</dbReference>
<feature type="transmembrane region" description="Helical" evidence="9">
    <location>
        <begin position="52"/>
        <end position="76"/>
    </location>
</feature>
<evidence type="ECO:0000256" key="2">
    <source>
        <dbReference type="ARBA" id="ARBA00022660"/>
    </source>
</evidence>
<evidence type="ECO:0000313" key="12">
    <source>
        <dbReference type="Proteomes" id="UP000050509"/>
    </source>
</evidence>
<comment type="caution">
    <text evidence="11">The sequence shown here is derived from an EMBL/GenBank/DDBJ whole genome shotgun (WGS) entry which is preliminary data.</text>
</comment>
<evidence type="ECO:0000256" key="8">
    <source>
        <dbReference type="RuleBase" id="RU000370"/>
    </source>
</evidence>
<dbReference type="GO" id="GO:0009060">
    <property type="term" value="P:aerobic respiration"/>
    <property type="evidence" value="ECO:0007669"/>
    <property type="project" value="InterPro"/>
</dbReference>
<evidence type="ECO:0000256" key="3">
    <source>
        <dbReference type="ARBA" id="ARBA00022692"/>
    </source>
</evidence>
<keyword evidence="12" id="KW-1185">Reference proteome</keyword>
<name>A0A0P9HDF0_9CHLR</name>
<keyword evidence="8" id="KW-0349">Heme</keyword>
<dbReference type="SUPFAM" id="SSF81442">
    <property type="entry name" value="Cytochrome c oxidase subunit I-like"/>
    <property type="match status" value="1"/>
</dbReference>
<dbReference type="GO" id="GO:0020037">
    <property type="term" value="F:heme binding"/>
    <property type="evidence" value="ECO:0007669"/>
    <property type="project" value="InterPro"/>
</dbReference>
<accession>A0A0P9HDF0</accession>
<dbReference type="Gene3D" id="1.20.210.10">
    <property type="entry name" value="Cytochrome c oxidase-like, subunit I domain"/>
    <property type="match status" value="1"/>
</dbReference>
<protein>
    <submittedName>
        <fullName evidence="11">Cytochrome C oxidase</fullName>
    </submittedName>
</protein>
<feature type="transmembrane region" description="Helical" evidence="9">
    <location>
        <begin position="353"/>
        <end position="374"/>
    </location>
</feature>
<dbReference type="PRINTS" id="PR01165">
    <property type="entry name" value="CYCOXIDASEI"/>
</dbReference>
<organism evidence="11 12">
    <name type="scientific">Kouleothrix aurantiaca</name>
    <dbReference type="NCBI Taxonomy" id="186479"/>
    <lineage>
        <taxon>Bacteria</taxon>
        <taxon>Bacillati</taxon>
        <taxon>Chloroflexota</taxon>
        <taxon>Chloroflexia</taxon>
        <taxon>Chloroflexales</taxon>
        <taxon>Roseiflexineae</taxon>
        <taxon>Roseiflexaceae</taxon>
        <taxon>Kouleothrix</taxon>
    </lineage>
</organism>
<feature type="transmembrane region" description="Helical" evidence="9">
    <location>
        <begin position="20"/>
        <end position="40"/>
    </location>
</feature>
<dbReference type="PANTHER" id="PTHR10422">
    <property type="entry name" value="CYTOCHROME C OXIDASE SUBUNIT 1"/>
    <property type="match status" value="1"/>
</dbReference>
<evidence type="ECO:0000256" key="9">
    <source>
        <dbReference type="SAM" id="Phobius"/>
    </source>
</evidence>
<keyword evidence="4 8" id="KW-0249">Electron transport</keyword>
<sequence length="408" mass="45610">FGTNFFNPGGGGDPLLWQHMFWFFGHPEVYIMILPAMGIISEILPTFSRKPIFGYAFIAYSTVAIGFLGFTVWAHHMFATGMGPLVNGFFSAGSFLIGVPTGVKIFNWIATLYLGNIRLKTPLYFAVGFVAMFIIGGISGITLGSPVLDSQQTDTYYVVAHIHYVLFGGSIFALFAGFYYWFPKMTGRMYNEGLGKLQFWFMLISFNVTFFPMHIVGIEGMPRRYYTYEPGMGWDIWNLIETIGAFALALSVLLFIWNMLTSIRNGAPAPLDPWDAATLEWGTPSSPPPAHNFDKIPTVYSRRPLWDTKYPELEMAHEPGTVAVKRGEMIERERSRHPEAVDEPFIHMPSPTIAPMIVSFGVMVAGFGALYRFVSEDVPVPFLALIGIAIMAAGIFRWVKDSHADALH</sequence>
<feature type="transmembrane region" description="Helical" evidence="9">
    <location>
        <begin position="380"/>
        <end position="399"/>
    </location>
</feature>
<evidence type="ECO:0000313" key="11">
    <source>
        <dbReference type="EMBL" id="KPV52620.1"/>
    </source>
</evidence>
<feature type="transmembrane region" description="Helical" evidence="9">
    <location>
        <begin position="88"/>
        <end position="110"/>
    </location>
</feature>
<dbReference type="GO" id="GO:0022904">
    <property type="term" value="P:respiratory electron transport chain"/>
    <property type="evidence" value="ECO:0007669"/>
    <property type="project" value="TreeGrafter"/>
</dbReference>
<evidence type="ECO:0000256" key="7">
    <source>
        <dbReference type="ARBA" id="ARBA00025218"/>
    </source>
</evidence>
<keyword evidence="6 9" id="KW-0472">Membrane</keyword>
<dbReference type="AlphaFoldDB" id="A0A0P9HDF0"/>
<feature type="transmembrane region" description="Helical" evidence="9">
    <location>
        <begin position="162"/>
        <end position="182"/>
    </location>
</feature>